<name>J9PVJ4_9CAUD</name>
<gene>
    <name evidence="1" type="ORF">BCB4_0197</name>
</gene>
<sequence>MIKVYTIWDWDNGQPLTMVYDEDGHKILQINEKFEADFDTVYVFGKGLYTLESIKDDGKYFIFDEYNKGMKGLITKMEVDFK</sequence>
<dbReference type="EMBL" id="JN790865">
    <property type="protein sequence ID" value="AEZ65990.1"/>
    <property type="molecule type" value="Genomic_DNA"/>
</dbReference>
<accession>J9PVJ4</accession>
<dbReference type="RefSeq" id="YP_006908426.1">
    <property type="nucleotide sequence ID" value="NC_018863.1"/>
</dbReference>
<dbReference type="Proteomes" id="UP000006099">
    <property type="component" value="Segment"/>
</dbReference>
<dbReference type="GeneID" id="13828695"/>
<keyword evidence="2" id="KW-1185">Reference proteome</keyword>
<dbReference type="KEGG" id="vg:13828695"/>
<organism evidence="1 2">
    <name type="scientific">Bacillus phage B4</name>
    <dbReference type="NCBI Taxonomy" id="1141133"/>
    <lineage>
        <taxon>Viruses</taxon>
        <taxon>Duplodnaviria</taxon>
        <taxon>Heunggongvirae</taxon>
        <taxon>Uroviricota</taxon>
        <taxon>Caudoviricetes</taxon>
        <taxon>Herelleviridae</taxon>
        <taxon>Bastillevirinae</taxon>
        <taxon>Bequatrovirus</taxon>
        <taxon>Bequatrovirus B4</taxon>
    </lineage>
</organism>
<evidence type="ECO:0000313" key="1">
    <source>
        <dbReference type="EMBL" id="AEZ65990.1"/>
    </source>
</evidence>
<reference evidence="1 2" key="1">
    <citation type="journal article" date="2013" name="Arch. Virol.">
        <title>Characterization and complete genome sequence of a virulent bacteriophage B4 infecting food-borne pathogenic Bacillus cereus.</title>
        <authorList>
            <person name="Lee J.H."/>
            <person name="Shin H."/>
            <person name="Son B."/>
            <person name="Heu S."/>
            <person name="Ryu S."/>
        </authorList>
    </citation>
    <scope>NUCLEOTIDE SEQUENCE [LARGE SCALE GENOMIC DNA]</scope>
</reference>
<evidence type="ECO:0000313" key="2">
    <source>
        <dbReference type="Proteomes" id="UP000006099"/>
    </source>
</evidence>
<protein>
    <submittedName>
        <fullName evidence="1">Uncharacterized protein</fullName>
    </submittedName>
</protein>
<proteinExistence type="predicted"/>